<keyword evidence="3 5" id="KW-0067">ATP-binding</keyword>
<dbReference type="GO" id="GO:0016887">
    <property type="term" value="F:ATP hydrolysis activity"/>
    <property type="evidence" value="ECO:0007669"/>
    <property type="project" value="InterPro"/>
</dbReference>
<evidence type="ECO:0000256" key="2">
    <source>
        <dbReference type="ARBA" id="ARBA00022741"/>
    </source>
</evidence>
<dbReference type="PROSITE" id="PS00211">
    <property type="entry name" value="ABC_TRANSPORTER_1"/>
    <property type="match status" value="1"/>
</dbReference>
<dbReference type="SMART" id="SM00382">
    <property type="entry name" value="AAA"/>
    <property type="match status" value="1"/>
</dbReference>
<dbReference type="GO" id="GO:0005886">
    <property type="term" value="C:plasma membrane"/>
    <property type="evidence" value="ECO:0007669"/>
    <property type="project" value="TreeGrafter"/>
</dbReference>
<evidence type="ECO:0000313" key="5">
    <source>
        <dbReference type="EMBL" id="GHG98632.1"/>
    </source>
</evidence>
<dbReference type="InterPro" id="IPR003439">
    <property type="entry name" value="ABC_transporter-like_ATP-bd"/>
</dbReference>
<dbReference type="PANTHER" id="PTHR24220">
    <property type="entry name" value="IMPORT ATP-BINDING PROTEIN"/>
    <property type="match status" value="1"/>
</dbReference>
<dbReference type="SUPFAM" id="SSF52540">
    <property type="entry name" value="P-loop containing nucleoside triphosphate hydrolases"/>
    <property type="match status" value="1"/>
</dbReference>
<reference evidence="5" key="2">
    <citation type="submission" date="2020-09" db="EMBL/GenBank/DDBJ databases">
        <authorList>
            <person name="Sun Q."/>
            <person name="Zhou Y."/>
        </authorList>
    </citation>
    <scope>NUCLEOTIDE SEQUENCE</scope>
    <source>
        <strain evidence="5">CGMCC 1.7081</strain>
    </source>
</reference>
<dbReference type="EMBL" id="BNAP01000021">
    <property type="protein sequence ID" value="GHG98632.1"/>
    <property type="molecule type" value="Genomic_DNA"/>
</dbReference>
<dbReference type="InterPro" id="IPR015854">
    <property type="entry name" value="ABC_transpr_LolD-like"/>
</dbReference>
<dbReference type="InterPro" id="IPR017871">
    <property type="entry name" value="ABC_transporter-like_CS"/>
</dbReference>
<comment type="similarity">
    <text evidence="1">Belongs to the ABC transporter superfamily.</text>
</comment>
<dbReference type="GO" id="GO:0022857">
    <property type="term" value="F:transmembrane transporter activity"/>
    <property type="evidence" value="ECO:0007669"/>
    <property type="project" value="TreeGrafter"/>
</dbReference>
<gene>
    <name evidence="5" type="primary">ybbA</name>
    <name evidence="5" type="ORF">GCM10010961_34110</name>
</gene>
<dbReference type="PANTHER" id="PTHR24220:SF689">
    <property type="entry name" value="LIPOPROTEIN-RELEASING SYSTEM ATP-BINDING PROTEIN LOLD"/>
    <property type="match status" value="1"/>
</dbReference>
<evidence type="ECO:0000256" key="3">
    <source>
        <dbReference type="ARBA" id="ARBA00022840"/>
    </source>
</evidence>
<dbReference type="Pfam" id="PF00005">
    <property type="entry name" value="ABC_tran"/>
    <property type="match status" value="1"/>
</dbReference>
<evidence type="ECO:0000256" key="1">
    <source>
        <dbReference type="ARBA" id="ARBA00005417"/>
    </source>
</evidence>
<evidence type="ECO:0000259" key="4">
    <source>
        <dbReference type="PROSITE" id="PS50893"/>
    </source>
</evidence>
<name>A0A8J3MDT5_9RHOB</name>
<feature type="domain" description="ABC transporter" evidence="4">
    <location>
        <begin position="11"/>
        <end position="232"/>
    </location>
</feature>
<accession>A0A8J3MDT5</accession>
<dbReference type="InterPro" id="IPR003593">
    <property type="entry name" value="AAA+_ATPase"/>
</dbReference>
<dbReference type="Gene3D" id="3.40.50.300">
    <property type="entry name" value="P-loop containing nucleotide triphosphate hydrolases"/>
    <property type="match status" value="1"/>
</dbReference>
<proteinExistence type="inferred from homology"/>
<keyword evidence="6" id="KW-1185">Reference proteome</keyword>
<evidence type="ECO:0000313" key="6">
    <source>
        <dbReference type="Proteomes" id="UP000611500"/>
    </source>
</evidence>
<dbReference type="PROSITE" id="PS50893">
    <property type="entry name" value="ABC_TRANSPORTER_2"/>
    <property type="match status" value="1"/>
</dbReference>
<keyword evidence="2" id="KW-0547">Nucleotide-binding</keyword>
<dbReference type="AlphaFoldDB" id="A0A8J3MDT5"/>
<dbReference type="InterPro" id="IPR027417">
    <property type="entry name" value="P-loop_NTPase"/>
</dbReference>
<organism evidence="5 6">
    <name type="scientific">Pseudodonghicola xiamenensis</name>
    <dbReference type="NCBI Taxonomy" id="337702"/>
    <lineage>
        <taxon>Bacteria</taxon>
        <taxon>Pseudomonadati</taxon>
        <taxon>Pseudomonadota</taxon>
        <taxon>Alphaproteobacteria</taxon>
        <taxon>Rhodobacterales</taxon>
        <taxon>Paracoccaceae</taxon>
        <taxon>Pseudodonghicola</taxon>
    </lineage>
</organism>
<dbReference type="GO" id="GO:0005524">
    <property type="term" value="F:ATP binding"/>
    <property type="evidence" value="ECO:0007669"/>
    <property type="project" value="UniProtKB-KW"/>
</dbReference>
<reference evidence="5" key="1">
    <citation type="journal article" date="2014" name="Int. J. Syst. Evol. Microbiol.">
        <title>Complete genome sequence of Corynebacterium casei LMG S-19264T (=DSM 44701T), isolated from a smear-ripened cheese.</title>
        <authorList>
            <consortium name="US DOE Joint Genome Institute (JGI-PGF)"/>
            <person name="Walter F."/>
            <person name="Albersmeier A."/>
            <person name="Kalinowski J."/>
            <person name="Ruckert C."/>
        </authorList>
    </citation>
    <scope>NUCLEOTIDE SEQUENCE</scope>
    <source>
        <strain evidence="5">CGMCC 1.7081</strain>
    </source>
</reference>
<protein>
    <submittedName>
        <fullName evidence="5">Putative ABC transporter ATP-binding protein YbbA</fullName>
    </submittedName>
</protein>
<comment type="caution">
    <text evidence="5">The sequence shown here is derived from an EMBL/GenBank/DDBJ whole genome shotgun (WGS) entry which is preliminary data.</text>
</comment>
<dbReference type="Proteomes" id="UP000611500">
    <property type="component" value="Unassembled WGS sequence"/>
</dbReference>
<sequence length="232" mass="24359">MGDSRPTGLPLSVSALEVRSPRGRVLLSLPALEAPAGALIGIRGPSGAGKSTLLYALSGLIGGTTGAVRWGQTDLLSLSAERRAAFRARHIGMIFQDFLLFEELDALGNAGITALFRPRAERPSLRARAAERLARLGLDLGDRGVGSLSGGERQRVAIARAMAAEAPILLADEPTASLDRAAADRLIDDLVALTRDTGTTLIAVSHDLHLIDRMDRVLTIEDGTLTKDGGPA</sequence>